<evidence type="ECO:0000256" key="2">
    <source>
        <dbReference type="SAM" id="MobiDB-lite"/>
    </source>
</evidence>
<gene>
    <name evidence="3" type="ORF">LSAT_V11C900491430</name>
</gene>
<name>A0A9R1UJC4_LACSA</name>
<dbReference type="PANTHER" id="PTHR34562">
    <property type="entry name" value="WPP DOMAIN-INTERACTING PROTEIN 2"/>
    <property type="match status" value="1"/>
</dbReference>
<feature type="coiled-coil region" evidence="1">
    <location>
        <begin position="306"/>
        <end position="377"/>
    </location>
</feature>
<feature type="compositionally biased region" description="Basic and acidic residues" evidence="2">
    <location>
        <begin position="215"/>
        <end position="231"/>
    </location>
</feature>
<evidence type="ECO:0008006" key="5">
    <source>
        <dbReference type="Google" id="ProtNLM"/>
    </source>
</evidence>
<feature type="region of interest" description="Disordered" evidence="2">
    <location>
        <begin position="190"/>
        <end position="231"/>
    </location>
</feature>
<dbReference type="OrthoDB" id="680851at2759"/>
<keyword evidence="4" id="KW-1185">Reference proteome</keyword>
<dbReference type="InterPro" id="IPR044696">
    <property type="entry name" value="WIP1/2/3"/>
</dbReference>
<comment type="caution">
    <text evidence="3">The sequence shown here is derived from an EMBL/GenBank/DDBJ whole genome shotgun (WGS) entry which is preliminary data.</text>
</comment>
<evidence type="ECO:0000313" key="4">
    <source>
        <dbReference type="Proteomes" id="UP000235145"/>
    </source>
</evidence>
<keyword evidence="1" id="KW-0175">Coiled coil</keyword>
<evidence type="ECO:0000256" key="1">
    <source>
        <dbReference type="SAM" id="Coils"/>
    </source>
</evidence>
<sequence length="410" mass="45644">MDDNESISPEELGNVGESEIKLKSNGVCHVEDVNDSSNRSSSTSVNKRGLRKWRRMPRELVKTPGSKIDSRNNGDLGDSLVRDSMVNVNGNSKLHHGDSGLGDHSVLATRADSENSEDQSIRSSYAPRTRPKISNSNGGNSAISVHSGDQKSNHQTGSIKKLRGFNIEKENSDSNMGNFLFVQGTTNSVATKSKQSGNSTKNDDDELVNNEAESEDVKQEDAEEAKDSWEVKEEKIEKPEVGFDQDALVESITSFDSSVEELEIEVQKWKDIGKDESEPLTFDDSIRNILELKDATISELESAITSADTKTELDELLKENIQAEVEIVAITTTTKSLMHEMKHNLQQKAEDDVKKLENKKVLKKQETEEDVKKLKNRVCRLSSCLLIQLILLFVTFYIEISSQKVELVPT</sequence>
<feature type="region of interest" description="Disordered" evidence="2">
    <location>
        <begin position="1"/>
        <end position="20"/>
    </location>
</feature>
<dbReference type="EMBL" id="NBSK02000009">
    <property type="protein sequence ID" value="KAJ0188512.1"/>
    <property type="molecule type" value="Genomic_DNA"/>
</dbReference>
<dbReference type="Gramene" id="rna-gnl|WGS:NBSK|LSAT_9X88621_mrna">
    <property type="protein sequence ID" value="cds-PLY61680.1"/>
    <property type="gene ID" value="gene-LSAT_9X88621"/>
</dbReference>
<proteinExistence type="predicted"/>
<dbReference type="Proteomes" id="UP000235145">
    <property type="component" value="Unassembled WGS sequence"/>
</dbReference>
<feature type="compositionally biased region" description="Acidic residues" evidence="2">
    <location>
        <begin position="203"/>
        <end position="214"/>
    </location>
</feature>
<feature type="compositionally biased region" description="Polar residues" evidence="2">
    <location>
        <begin position="190"/>
        <end position="200"/>
    </location>
</feature>
<dbReference type="PANTHER" id="PTHR34562:SF16">
    <property type="entry name" value="WPP DOMAIN-CONTAINING PROTEIN"/>
    <property type="match status" value="1"/>
</dbReference>
<feature type="compositionally biased region" description="Low complexity" evidence="2">
    <location>
        <begin position="35"/>
        <end position="46"/>
    </location>
</feature>
<accession>A0A9R1UJC4</accession>
<feature type="region of interest" description="Disordered" evidence="2">
    <location>
        <begin position="31"/>
        <end position="78"/>
    </location>
</feature>
<reference evidence="3 4" key="1">
    <citation type="journal article" date="2017" name="Nat. Commun.">
        <title>Genome assembly with in vitro proximity ligation data and whole-genome triplication in lettuce.</title>
        <authorList>
            <person name="Reyes-Chin-Wo S."/>
            <person name="Wang Z."/>
            <person name="Yang X."/>
            <person name="Kozik A."/>
            <person name="Arikit S."/>
            <person name="Song C."/>
            <person name="Xia L."/>
            <person name="Froenicke L."/>
            <person name="Lavelle D.O."/>
            <person name="Truco M.J."/>
            <person name="Xia R."/>
            <person name="Zhu S."/>
            <person name="Xu C."/>
            <person name="Xu H."/>
            <person name="Xu X."/>
            <person name="Cox K."/>
            <person name="Korf I."/>
            <person name="Meyers B.C."/>
            <person name="Michelmore R.W."/>
        </authorList>
    </citation>
    <scope>NUCLEOTIDE SEQUENCE [LARGE SCALE GENOMIC DNA]</scope>
    <source>
        <strain evidence="4">cv. Salinas</strain>
        <tissue evidence="3">Seedlings</tissue>
    </source>
</reference>
<dbReference type="AlphaFoldDB" id="A0A9R1UJC4"/>
<organism evidence="3 4">
    <name type="scientific">Lactuca sativa</name>
    <name type="common">Garden lettuce</name>
    <dbReference type="NCBI Taxonomy" id="4236"/>
    <lineage>
        <taxon>Eukaryota</taxon>
        <taxon>Viridiplantae</taxon>
        <taxon>Streptophyta</taxon>
        <taxon>Embryophyta</taxon>
        <taxon>Tracheophyta</taxon>
        <taxon>Spermatophyta</taxon>
        <taxon>Magnoliopsida</taxon>
        <taxon>eudicotyledons</taxon>
        <taxon>Gunneridae</taxon>
        <taxon>Pentapetalae</taxon>
        <taxon>asterids</taxon>
        <taxon>campanulids</taxon>
        <taxon>Asterales</taxon>
        <taxon>Asteraceae</taxon>
        <taxon>Cichorioideae</taxon>
        <taxon>Cichorieae</taxon>
        <taxon>Lactucinae</taxon>
        <taxon>Lactuca</taxon>
    </lineage>
</organism>
<feature type="region of interest" description="Disordered" evidence="2">
    <location>
        <begin position="111"/>
        <end position="161"/>
    </location>
</feature>
<evidence type="ECO:0000313" key="3">
    <source>
        <dbReference type="EMBL" id="KAJ0188512.1"/>
    </source>
</evidence>
<protein>
    <recommendedName>
        <fullName evidence="5">WPP domain-containing protein</fullName>
    </recommendedName>
</protein>